<accession>A0A6C0J5L3</accession>
<feature type="transmembrane region" description="Helical" evidence="1">
    <location>
        <begin position="6"/>
        <end position="28"/>
    </location>
</feature>
<evidence type="ECO:0000313" key="2">
    <source>
        <dbReference type="EMBL" id="QHT98923.1"/>
    </source>
</evidence>
<protein>
    <submittedName>
        <fullName evidence="2">Uncharacterized protein</fullName>
    </submittedName>
</protein>
<proteinExistence type="predicted"/>
<keyword evidence="1" id="KW-0812">Transmembrane</keyword>
<dbReference type="EMBL" id="MN740298">
    <property type="protein sequence ID" value="QHT98923.1"/>
    <property type="molecule type" value="Genomic_DNA"/>
</dbReference>
<organism evidence="2">
    <name type="scientific">viral metagenome</name>
    <dbReference type="NCBI Taxonomy" id="1070528"/>
    <lineage>
        <taxon>unclassified sequences</taxon>
        <taxon>metagenomes</taxon>
        <taxon>organismal metagenomes</taxon>
    </lineage>
</organism>
<evidence type="ECO:0000256" key="1">
    <source>
        <dbReference type="SAM" id="Phobius"/>
    </source>
</evidence>
<dbReference type="AlphaFoldDB" id="A0A6C0J5L3"/>
<sequence>MNFSNNVIQILLFLIFILVLLFINKYFFNIENKIIRDITLDQSNQKTLDNPINKVRCIEQEDPLTSNNKNDLKIVNNPFKIYDDTTNTNEDLINELLPKYNELKKPTDELDKHFVNHNIIYDYDNNIDKCNIKAEKTDLPIVNIKVCNLTNKSSTKLSDYI</sequence>
<reference evidence="2" key="1">
    <citation type="journal article" date="2020" name="Nature">
        <title>Giant virus diversity and host interactions through global metagenomics.</title>
        <authorList>
            <person name="Schulz F."/>
            <person name="Roux S."/>
            <person name="Paez-Espino D."/>
            <person name="Jungbluth S."/>
            <person name="Walsh D.A."/>
            <person name="Denef V.J."/>
            <person name="McMahon K.D."/>
            <person name="Konstantinidis K.T."/>
            <person name="Eloe-Fadrosh E.A."/>
            <person name="Kyrpides N.C."/>
            <person name="Woyke T."/>
        </authorList>
    </citation>
    <scope>NUCLEOTIDE SEQUENCE</scope>
    <source>
        <strain evidence="2">GVMAG-M-3300025695-21</strain>
    </source>
</reference>
<name>A0A6C0J5L3_9ZZZZ</name>
<keyword evidence="1" id="KW-1133">Transmembrane helix</keyword>
<keyword evidence="1" id="KW-0472">Membrane</keyword>